<reference evidence="1 2" key="1">
    <citation type="submission" date="2011-08" db="EMBL/GenBank/DDBJ databases">
        <title>The Genome Sequence of Clostridium citroniae WAL-17108.</title>
        <authorList>
            <consortium name="The Broad Institute Genome Sequencing Platform"/>
            <person name="Earl A."/>
            <person name="Ward D."/>
            <person name="Feldgarden M."/>
            <person name="Gevers D."/>
            <person name="Finegold S.M."/>
            <person name="Summanen P.H."/>
            <person name="Molitoris D.R."/>
            <person name="Vaisanen M.L."/>
            <person name="Daigneault M."/>
            <person name="Allen-Vercoe E."/>
            <person name="Young S.K."/>
            <person name="Zeng Q."/>
            <person name="Gargeya S."/>
            <person name="Fitzgerald M."/>
            <person name="Haas B."/>
            <person name="Abouelleil A."/>
            <person name="Alvarado L."/>
            <person name="Arachchi H.M."/>
            <person name="Berlin A."/>
            <person name="Brown A."/>
            <person name="Chapman S.B."/>
            <person name="Chen Z."/>
            <person name="Dunbar C."/>
            <person name="Freedman E."/>
            <person name="Gearin G."/>
            <person name="Gellesch M."/>
            <person name="Goldberg J."/>
            <person name="Griggs A."/>
            <person name="Gujja S."/>
            <person name="Heiman D."/>
            <person name="Howarth C."/>
            <person name="Larson L."/>
            <person name="Lui A."/>
            <person name="MacDonald P.J.P."/>
            <person name="Montmayeur A."/>
            <person name="Murphy C."/>
            <person name="Neiman D."/>
            <person name="Pearson M."/>
            <person name="Priest M."/>
            <person name="Roberts A."/>
            <person name="Saif S."/>
            <person name="Shea T."/>
            <person name="Shenoy N."/>
            <person name="Sisk P."/>
            <person name="Stolte C."/>
            <person name="Sykes S."/>
            <person name="Wortman J."/>
            <person name="Nusbaum C."/>
            <person name="Birren B."/>
        </authorList>
    </citation>
    <scope>NUCLEOTIDE SEQUENCE [LARGE SCALE GENOMIC DNA]</scope>
    <source>
        <strain evidence="1 2">WAL-17108</strain>
    </source>
</reference>
<dbReference type="EMBL" id="ADLJ01000044">
    <property type="protein sequence ID" value="EHE96344.1"/>
    <property type="molecule type" value="Genomic_DNA"/>
</dbReference>
<organism evidence="1 2">
    <name type="scientific">[Clostridium] citroniae WAL-17108</name>
    <dbReference type="NCBI Taxonomy" id="742733"/>
    <lineage>
        <taxon>Bacteria</taxon>
        <taxon>Bacillati</taxon>
        <taxon>Bacillota</taxon>
        <taxon>Clostridia</taxon>
        <taxon>Lachnospirales</taxon>
        <taxon>Lachnospiraceae</taxon>
        <taxon>Enterocloster</taxon>
    </lineage>
</organism>
<dbReference type="HOGENOM" id="CLU_149268_0_0_9"/>
<evidence type="ECO:0000313" key="1">
    <source>
        <dbReference type="EMBL" id="EHE96344.1"/>
    </source>
</evidence>
<protein>
    <submittedName>
        <fullName evidence="1">Uncharacterized protein</fullName>
    </submittedName>
</protein>
<dbReference type="eggNOG" id="ENOG5033QM4">
    <property type="taxonomic scope" value="Bacteria"/>
</dbReference>
<dbReference type="Proteomes" id="UP000003763">
    <property type="component" value="Unassembled WGS sequence"/>
</dbReference>
<dbReference type="PATRIC" id="fig|742733.3.peg.5026"/>
<accession>G5HQL8</accession>
<sequence>MVRNISNMNQLSSALVPVLQSMVNQMADRVYETLNFYLQDYYTGWTPSSYRRTYDFLYSAVKTKARMEGNKCVAYVYIDYDAMDNYVNATGFQVATWANEGLHGGLPVSHKPHVWDDTIKQTIDNGSLLKGAIQYLKAKGFTVKG</sequence>
<dbReference type="AlphaFoldDB" id="G5HQL8"/>
<proteinExistence type="predicted"/>
<comment type="caution">
    <text evidence="1">The sequence shown here is derived from an EMBL/GenBank/DDBJ whole genome shotgun (WGS) entry which is preliminary data.</text>
</comment>
<evidence type="ECO:0000313" key="2">
    <source>
        <dbReference type="Proteomes" id="UP000003763"/>
    </source>
</evidence>
<gene>
    <name evidence="1" type="ORF">HMPREF9469_04880</name>
</gene>
<dbReference type="RefSeq" id="WP_007868300.1">
    <property type="nucleotide sequence ID" value="NZ_JH376428.1"/>
</dbReference>
<name>G5HQL8_9FIRM</name>